<dbReference type="InterPro" id="IPR001466">
    <property type="entry name" value="Beta-lactam-related"/>
</dbReference>
<dbReference type="Proteomes" id="UP000286268">
    <property type="component" value="Chromosome"/>
</dbReference>
<keyword evidence="4" id="KW-0378">Hydrolase</keyword>
<dbReference type="InterPro" id="IPR012338">
    <property type="entry name" value="Beta-lactam/transpept-like"/>
</dbReference>
<dbReference type="GO" id="GO:0016020">
    <property type="term" value="C:membrane"/>
    <property type="evidence" value="ECO:0007669"/>
    <property type="project" value="UniProtKB-SubCell"/>
</dbReference>
<keyword evidence="5" id="KW-1185">Reference proteome</keyword>
<evidence type="ECO:0000313" key="4">
    <source>
        <dbReference type="EMBL" id="QAA32488.1"/>
    </source>
</evidence>
<proteinExistence type="predicted"/>
<evidence type="ECO:0000259" key="3">
    <source>
        <dbReference type="Pfam" id="PF00144"/>
    </source>
</evidence>
<comment type="subcellular location">
    <subcellularLocation>
        <location evidence="1">Membrane</location>
    </subcellularLocation>
</comment>
<evidence type="ECO:0000256" key="2">
    <source>
        <dbReference type="ARBA" id="ARBA00023136"/>
    </source>
</evidence>
<name>A0A3R5QYG7_9CLOT</name>
<dbReference type="KEGG" id="cmah:C1I91_13045"/>
<dbReference type="RefSeq" id="WP_128213277.1">
    <property type="nucleotide sequence ID" value="NZ_CP025746.1"/>
</dbReference>
<dbReference type="InterPro" id="IPR050491">
    <property type="entry name" value="AmpC-like"/>
</dbReference>
<reference evidence="4 5" key="1">
    <citation type="submission" date="2018-01" db="EMBL/GenBank/DDBJ databases">
        <title>Genome Sequencing and Assembly of Anaerobacter polyendosporus strain CT4.</title>
        <authorList>
            <person name="Tachaapaikoon C."/>
            <person name="Sutheeworapong S."/>
            <person name="Jenjaroenpun P."/>
            <person name="Wongsurawat T."/>
            <person name="Nookeaw I."/>
            <person name="Cheawchanlertfa P."/>
            <person name="Kosugi A."/>
            <person name="Cheevadhanarak S."/>
            <person name="Ratanakhanokchai K."/>
        </authorList>
    </citation>
    <scope>NUCLEOTIDE SEQUENCE [LARGE SCALE GENOMIC DNA]</scope>
    <source>
        <strain evidence="4 5">CT4</strain>
    </source>
</reference>
<accession>A0A3R5QYG7</accession>
<dbReference type="GO" id="GO:0016787">
    <property type="term" value="F:hydrolase activity"/>
    <property type="evidence" value="ECO:0007669"/>
    <property type="project" value="UniProtKB-KW"/>
</dbReference>
<feature type="domain" description="Beta-lactamase-related" evidence="3">
    <location>
        <begin position="32"/>
        <end position="352"/>
    </location>
</feature>
<gene>
    <name evidence="4" type="ORF">C1I91_13045</name>
</gene>
<dbReference type="OrthoDB" id="9797709at2"/>
<dbReference type="SUPFAM" id="SSF56601">
    <property type="entry name" value="beta-lactamase/transpeptidase-like"/>
    <property type="match status" value="1"/>
</dbReference>
<dbReference type="PANTHER" id="PTHR46825:SF11">
    <property type="entry name" value="PENICILLIN-BINDING PROTEIN 4"/>
    <property type="match status" value="1"/>
</dbReference>
<evidence type="ECO:0000256" key="1">
    <source>
        <dbReference type="ARBA" id="ARBA00004370"/>
    </source>
</evidence>
<dbReference type="EMBL" id="CP025746">
    <property type="protein sequence ID" value="QAA32488.1"/>
    <property type="molecule type" value="Genomic_DNA"/>
</dbReference>
<keyword evidence="2" id="KW-0472">Membrane</keyword>
<dbReference type="PANTHER" id="PTHR46825">
    <property type="entry name" value="D-ALANYL-D-ALANINE-CARBOXYPEPTIDASE/ENDOPEPTIDASE AMPH"/>
    <property type="match status" value="1"/>
</dbReference>
<dbReference type="AlphaFoldDB" id="A0A3R5QYG7"/>
<dbReference type="Pfam" id="PF00144">
    <property type="entry name" value="Beta-lactamase"/>
    <property type="match status" value="1"/>
</dbReference>
<evidence type="ECO:0000313" key="5">
    <source>
        <dbReference type="Proteomes" id="UP000286268"/>
    </source>
</evidence>
<dbReference type="Gene3D" id="3.40.710.10">
    <property type="entry name" value="DD-peptidase/beta-lactamase superfamily"/>
    <property type="match status" value="1"/>
</dbReference>
<protein>
    <submittedName>
        <fullName evidence="4">Serine hydrolase</fullName>
    </submittedName>
</protein>
<organism evidence="4 5">
    <name type="scientific">Clostridium manihotivorum</name>
    <dbReference type="NCBI Taxonomy" id="2320868"/>
    <lineage>
        <taxon>Bacteria</taxon>
        <taxon>Bacillati</taxon>
        <taxon>Bacillota</taxon>
        <taxon>Clostridia</taxon>
        <taxon>Eubacteriales</taxon>
        <taxon>Clostridiaceae</taxon>
        <taxon>Clostridium</taxon>
    </lineage>
</organism>
<sequence>MDGSYNILSEIENDTKDNVAIEIEAICQRYFEKENFSGVVLVKRENNILFTESYGFAHRGFEIKNSLDTMFDTASITKLFTTVAILQLVDKKLLSLEDKIVDIIDLTGTEIPWDVTIFHLLTHTSGIADDADEEAGEKYEDLFISKPNYSIRNCSDFIPQFAYKKPNFKAGTNVRYNNCAFVLLGLAIEKLTNKSYREYVSENIFKVCGMRNTRFSSRDDGDEKIAEGYYSVVNKDSNTISWKKNIYSYPPIGTADGGAFTTAYDLDVFMRQLKAGKLLSYKLTSEIMKSQVNIEKNCDGGKIINGYGFHFKYDKRENLVSMFKEGANAGVAAMFAYYPSIDTTSIVLANQTCNVWKLHGEVEEILLNMKV</sequence>